<protein>
    <submittedName>
        <fullName evidence="5">GntR family transcriptional regulator</fullName>
    </submittedName>
</protein>
<dbReference type="PRINTS" id="PR00035">
    <property type="entry name" value="HTHGNTR"/>
</dbReference>
<dbReference type="InterPro" id="IPR000524">
    <property type="entry name" value="Tscrpt_reg_HTH_GntR"/>
</dbReference>
<dbReference type="Gene3D" id="3.40.1410.10">
    <property type="entry name" value="Chorismate lyase-like"/>
    <property type="match status" value="1"/>
</dbReference>
<dbReference type="EMBL" id="PTJA01000012">
    <property type="protein sequence ID" value="PPK79036.1"/>
    <property type="molecule type" value="Genomic_DNA"/>
</dbReference>
<keyword evidence="1" id="KW-0805">Transcription regulation</keyword>
<gene>
    <name evidence="5" type="ORF">BXY41_112196</name>
</gene>
<dbReference type="AlphaFoldDB" id="A0A2S6HNG6"/>
<evidence type="ECO:0000313" key="6">
    <source>
        <dbReference type="Proteomes" id="UP000237749"/>
    </source>
</evidence>
<dbReference type="RefSeq" id="WP_242980268.1">
    <property type="nucleotide sequence ID" value="NZ_PTJA01000012.1"/>
</dbReference>
<dbReference type="SMART" id="SM00345">
    <property type="entry name" value="HTH_GNTR"/>
    <property type="match status" value="1"/>
</dbReference>
<dbReference type="Proteomes" id="UP000237749">
    <property type="component" value="Unassembled WGS sequence"/>
</dbReference>
<dbReference type="InterPro" id="IPR011663">
    <property type="entry name" value="UTRA"/>
</dbReference>
<dbReference type="GO" id="GO:0003700">
    <property type="term" value="F:DNA-binding transcription factor activity"/>
    <property type="evidence" value="ECO:0007669"/>
    <property type="project" value="InterPro"/>
</dbReference>
<dbReference type="SMART" id="SM00866">
    <property type="entry name" value="UTRA"/>
    <property type="match status" value="1"/>
</dbReference>
<dbReference type="InterPro" id="IPR050679">
    <property type="entry name" value="Bact_HTH_transcr_reg"/>
</dbReference>
<dbReference type="Pfam" id="PF07702">
    <property type="entry name" value="UTRA"/>
    <property type="match status" value="1"/>
</dbReference>
<organism evidence="5 6">
    <name type="scientific">Lacrimispora xylanisolvens</name>
    <dbReference type="NCBI Taxonomy" id="384636"/>
    <lineage>
        <taxon>Bacteria</taxon>
        <taxon>Bacillati</taxon>
        <taxon>Bacillota</taxon>
        <taxon>Clostridia</taxon>
        <taxon>Lachnospirales</taxon>
        <taxon>Lachnospiraceae</taxon>
        <taxon>Lacrimispora</taxon>
    </lineage>
</organism>
<keyword evidence="2" id="KW-0238">DNA-binding</keyword>
<dbReference type="PANTHER" id="PTHR44846:SF1">
    <property type="entry name" value="MANNOSYL-D-GLYCERATE TRANSPORT_METABOLISM SYSTEM REPRESSOR MNGR-RELATED"/>
    <property type="match status" value="1"/>
</dbReference>
<evidence type="ECO:0000259" key="4">
    <source>
        <dbReference type="PROSITE" id="PS50949"/>
    </source>
</evidence>
<keyword evidence="6" id="KW-1185">Reference proteome</keyword>
<accession>A0A2S6HNG6</accession>
<dbReference type="GO" id="GO:0045892">
    <property type="term" value="P:negative regulation of DNA-templated transcription"/>
    <property type="evidence" value="ECO:0007669"/>
    <property type="project" value="TreeGrafter"/>
</dbReference>
<comment type="caution">
    <text evidence="5">The sequence shown here is derived from an EMBL/GenBank/DDBJ whole genome shotgun (WGS) entry which is preliminary data.</text>
</comment>
<reference evidence="5 6" key="1">
    <citation type="submission" date="2018-02" db="EMBL/GenBank/DDBJ databases">
        <title>Genomic Encyclopedia of Archaeal and Bacterial Type Strains, Phase II (KMG-II): from individual species to whole genera.</title>
        <authorList>
            <person name="Goeker M."/>
        </authorList>
    </citation>
    <scope>NUCLEOTIDE SEQUENCE [LARGE SCALE GENOMIC DNA]</scope>
    <source>
        <strain evidence="5 6">DSM 3808</strain>
    </source>
</reference>
<keyword evidence="3" id="KW-0804">Transcription</keyword>
<feature type="domain" description="HTH gntR-type" evidence="4">
    <location>
        <begin position="28"/>
        <end position="96"/>
    </location>
</feature>
<evidence type="ECO:0000256" key="1">
    <source>
        <dbReference type="ARBA" id="ARBA00023015"/>
    </source>
</evidence>
<proteinExistence type="predicted"/>
<dbReference type="InterPro" id="IPR028978">
    <property type="entry name" value="Chorismate_lyase_/UTRA_dom_sf"/>
</dbReference>
<dbReference type="InterPro" id="IPR036390">
    <property type="entry name" value="WH_DNA-bd_sf"/>
</dbReference>
<dbReference type="SUPFAM" id="SSF46785">
    <property type="entry name" value="Winged helix' DNA-binding domain"/>
    <property type="match status" value="1"/>
</dbReference>
<sequence>MNMLKERRNYENQLLPCDFHNYFTMGKVPAYMVVHDLIKLKIKDGTYPVSEFLPTEPELEKIYKVSRTTIRTAMEILKDEGLVEIRQGRGTIVLDSRAIQSLNKVTSVTECLRNRGFDVRTKSMYIDVIHATERLGKELNQPIGTPIARIQRIQLINEKPIAIIKDYLPYALVPNIEQFTNKFNGLYEFLEQQYHLEIESADDKIFAKSADFAESEMLAVLPGTALLCIQRICYKGTEPIFSDDVCILGDQYELSISSNGRNK</sequence>
<evidence type="ECO:0000313" key="5">
    <source>
        <dbReference type="EMBL" id="PPK79036.1"/>
    </source>
</evidence>
<dbReference type="PANTHER" id="PTHR44846">
    <property type="entry name" value="MANNOSYL-D-GLYCERATE TRANSPORT/METABOLISM SYSTEM REPRESSOR MNGR-RELATED"/>
    <property type="match status" value="1"/>
</dbReference>
<dbReference type="PROSITE" id="PS50949">
    <property type="entry name" value="HTH_GNTR"/>
    <property type="match status" value="1"/>
</dbReference>
<dbReference type="Gene3D" id="1.10.10.10">
    <property type="entry name" value="Winged helix-like DNA-binding domain superfamily/Winged helix DNA-binding domain"/>
    <property type="match status" value="1"/>
</dbReference>
<dbReference type="InterPro" id="IPR036388">
    <property type="entry name" value="WH-like_DNA-bd_sf"/>
</dbReference>
<name>A0A2S6HNG6_9FIRM</name>
<evidence type="ECO:0000256" key="2">
    <source>
        <dbReference type="ARBA" id="ARBA00023125"/>
    </source>
</evidence>
<evidence type="ECO:0000256" key="3">
    <source>
        <dbReference type="ARBA" id="ARBA00023163"/>
    </source>
</evidence>
<dbReference type="CDD" id="cd07377">
    <property type="entry name" value="WHTH_GntR"/>
    <property type="match status" value="1"/>
</dbReference>
<dbReference type="GO" id="GO:0003677">
    <property type="term" value="F:DNA binding"/>
    <property type="evidence" value="ECO:0007669"/>
    <property type="project" value="UniProtKB-KW"/>
</dbReference>
<dbReference type="SUPFAM" id="SSF64288">
    <property type="entry name" value="Chorismate lyase-like"/>
    <property type="match status" value="1"/>
</dbReference>
<dbReference type="Pfam" id="PF00392">
    <property type="entry name" value="GntR"/>
    <property type="match status" value="1"/>
</dbReference>